<accession>A0A077EGL5</accession>
<protein>
    <submittedName>
        <fullName evidence="2">Uncharacterized protein</fullName>
    </submittedName>
</protein>
<dbReference type="EMBL" id="CP007547">
    <property type="protein sequence ID" value="AIL46577.1"/>
    <property type="molecule type" value="Genomic_DNA"/>
</dbReference>
<feature type="region of interest" description="Disordered" evidence="1">
    <location>
        <begin position="36"/>
        <end position="65"/>
    </location>
</feature>
<reference evidence="2" key="2">
    <citation type="journal article" date="2015" name="Genome Biol. Evol.">
        <title>Complete Genome Sequence and Transcriptomic Analysis of the Novel Pathogen Elizabethkingia anophelis in Response to Oxidative Stress.</title>
        <authorList>
            <person name="Li Y."/>
            <person name="Liu Y."/>
            <person name="Chew S.C."/>
            <person name="Tay M."/>
            <person name="Salido M.M."/>
            <person name="Teo J."/>
            <person name="Lauro F.M."/>
            <person name="Givskov M."/>
            <person name="Yang L."/>
        </authorList>
    </citation>
    <scope>NUCLEOTIDE SEQUENCE</scope>
    <source>
        <strain evidence="2">NUHP1</strain>
    </source>
</reference>
<evidence type="ECO:0000256" key="1">
    <source>
        <dbReference type="SAM" id="MobiDB-lite"/>
    </source>
</evidence>
<dbReference type="eggNOG" id="ENOG503117T">
    <property type="taxonomic scope" value="Bacteria"/>
</dbReference>
<evidence type="ECO:0000313" key="2">
    <source>
        <dbReference type="EMBL" id="AIL46577.1"/>
    </source>
</evidence>
<dbReference type="RefSeq" id="WP_024565848.1">
    <property type="nucleotide sequence ID" value="NZ_CP007547.1"/>
</dbReference>
<proteinExistence type="predicted"/>
<name>A0A077EGL5_9FLAO</name>
<organism evidence="2 3">
    <name type="scientific">Elizabethkingia anophelis NUHP1</name>
    <dbReference type="NCBI Taxonomy" id="1338011"/>
    <lineage>
        <taxon>Bacteria</taxon>
        <taxon>Pseudomonadati</taxon>
        <taxon>Bacteroidota</taxon>
        <taxon>Flavobacteriia</taxon>
        <taxon>Flavobacteriales</taxon>
        <taxon>Weeksellaceae</taxon>
        <taxon>Elizabethkingia</taxon>
    </lineage>
</organism>
<evidence type="ECO:0000313" key="3">
    <source>
        <dbReference type="Proteomes" id="UP000028933"/>
    </source>
</evidence>
<dbReference type="HOGENOM" id="CLU_201068_2_0_10"/>
<dbReference type="Proteomes" id="UP000028933">
    <property type="component" value="Chromosome"/>
</dbReference>
<dbReference type="KEGG" id="eao:BD94_2802"/>
<sequence>MKKEMNNNKATQKKRAYLAPTLEVIIIEMEQGIAAGSASVRPSDQFNNRAKEEWNDEDQSGVIDW</sequence>
<gene>
    <name evidence="2" type="ORF">BD94_2802</name>
</gene>
<reference evidence="2" key="1">
    <citation type="journal article" date="2013" name="Lancet">
        <title>First case of E anophelis outbreak in an intensive-care unit.</title>
        <authorList>
            <person name="Teo J."/>
            <person name="Tan S.Y."/>
            <person name="Tay M."/>
            <person name="Ding Y."/>
            <person name="Kjelleberg S."/>
            <person name="Givskov M."/>
            <person name="Lin R.T."/>
            <person name="Yang L."/>
        </authorList>
    </citation>
    <scope>NUCLEOTIDE SEQUENCE [LARGE SCALE GENOMIC DNA]</scope>
    <source>
        <strain evidence="2">NUHP1</strain>
    </source>
</reference>
<dbReference type="AlphaFoldDB" id="A0A077EGL5"/>
<dbReference type="STRING" id="1338011.BD94_2802"/>